<evidence type="ECO:0000313" key="3">
    <source>
        <dbReference type="EMBL" id="SEG66819.1"/>
    </source>
</evidence>
<reference evidence="4" key="1">
    <citation type="submission" date="2016-10" db="EMBL/GenBank/DDBJ databases">
        <authorList>
            <person name="Varghese N."/>
            <person name="Submissions S."/>
        </authorList>
    </citation>
    <scope>NUCLEOTIDE SEQUENCE [LARGE SCALE GENOMIC DNA]</scope>
    <source>
        <strain evidence="4">CGMCC 1.7062</strain>
    </source>
</reference>
<dbReference type="InterPro" id="IPR046865">
    <property type="entry name" value="FapA_b_solenoid"/>
</dbReference>
<feature type="coiled-coil region" evidence="1">
    <location>
        <begin position="426"/>
        <end position="453"/>
    </location>
</feature>
<protein>
    <recommendedName>
        <fullName evidence="2">Flagellar Assembly Protein A N-terminal region domain-containing protein</fullName>
    </recommendedName>
</protein>
<dbReference type="RefSeq" id="WP_103882117.1">
    <property type="nucleotide sequence ID" value="NZ_FNVG01000029.1"/>
</dbReference>
<sequence length="557" mass="60132">MWKNVLKLDVSGNKVIAQLPSEYEQGLALEVTLLHNALAEHNAQNFFVDDTAVIQFIKCAGEAKGDAFAGMMIAEVRDAAAEVLLTEQDMIASIKVTGAYGGAPLQPNDVIKILTDAHVIRGLNKKALKKVLLLSQQLKPGETYLQPVAIGKRPKEGKNAQFIPLVADPKKRVLKPQATGEHGKVDMRDLGAIVTVGENELVMKRIPAIQGQSGYTVTGAVIPPKPVKDNPLKPGVGTKFSSDNPNTLLSTMSGMPVIKASGVEIDEALCLSKVDISTGHIKFKGSVVISGNVEANMEVTATGTITVGGFVESATLKSKGDIIVSKGIIGHNVDDGEPKSCHIHSGGDVIANYAQFAEIEAKGDMHFTVHSLNNDLRCGGDLTATGTSKKQGILSGGQAIVGGKVLCNQLGVEGDTATYIKAFASYHCYTEKLEQLELRYTQLQEQKMKAIRREIELKKIPKSSRSEAQNMELAALNSSNTDALDRFSEDKERLELELFAKLELNTVESLVQTHTRVTVAFDDEKVTTKNTHGPALFSFNKHIINFTPKLKEEDLAV</sequence>
<organism evidence="3 4">
    <name type="scientific">Vibrio hangzhouensis</name>
    <dbReference type="NCBI Taxonomy" id="462991"/>
    <lineage>
        <taxon>Bacteria</taxon>
        <taxon>Pseudomonadati</taxon>
        <taxon>Pseudomonadota</taxon>
        <taxon>Gammaproteobacteria</taxon>
        <taxon>Vibrionales</taxon>
        <taxon>Vibrionaceae</taxon>
        <taxon>Vibrio</taxon>
    </lineage>
</organism>
<dbReference type="Pfam" id="PF03961">
    <property type="entry name" value="FapA"/>
    <property type="match status" value="1"/>
</dbReference>
<name>A0A1H6C1G1_9VIBR</name>
<feature type="domain" description="Flagellar Assembly Protein A N-terminal region" evidence="2">
    <location>
        <begin position="82"/>
        <end position="259"/>
    </location>
</feature>
<dbReference type="AlphaFoldDB" id="A0A1H6C1G1"/>
<dbReference type="EMBL" id="FNVG01000029">
    <property type="protein sequence ID" value="SEG66819.1"/>
    <property type="molecule type" value="Genomic_DNA"/>
</dbReference>
<evidence type="ECO:0000256" key="1">
    <source>
        <dbReference type="SAM" id="Coils"/>
    </source>
</evidence>
<dbReference type="OrthoDB" id="5807941at2"/>
<dbReference type="PANTHER" id="PTHR38032:SF1">
    <property type="entry name" value="RNA-BINDING PROTEIN KHPB N-TERMINAL DOMAIN-CONTAINING PROTEIN"/>
    <property type="match status" value="1"/>
</dbReference>
<accession>A0A1H6C1G1</accession>
<dbReference type="PANTHER" id="PTHR38032">
    <property type="entry name" value="POLYMERASE-RELATED"/>
    <property type="match status" value="1"/>
</dbReference>
<gene>
    <name evidence="3" type="ORF">SAMN04488244_12917</name>
</gene>
<keyword evidence="4" id="KW-1185">Reference proteome</keyword>
<keyword evidence="1" id="KW-0175">Coiled coil</keyword>
<evidence type="ECO:0000313" key="4">
    <source>
        <dbReference type="Proteomes" id="UP000236721"/>
    </source>
</evidence>
<dbReference type="InterPro" id="IPR046866">
    <property type="entry name" value="FapA_N"/>
</dbReference>
<dbReference type="Pfam" id="PF20250">
    <property type="entry name" value="FapA_N"/>
    <property type="match status" value="1"/>
</dbReference>
<evidence type="ECO:0000259" key="2">
    <source>
        <dbReference type="Pfam" id="PF20250"/>
    </source>
</evidence>
<dbReference type="Proteomes" id="UP000236721">
    <property type="component" value="Unassembled WGS sequence"/>
</dbReference>
<dbReference type="InterPro" id="IPR005646">
    <property type="entry name" value="FapA"/>
</dbReference>
<proteinExistence type="predicted"/>